<name>A0A139A930_GONPJ</name>
<dbReference type="Gene3D" id="1.20.1250.20">
    <property type="entry name" value="MFS general substrate transporter like domains"/>
    <property type="match status" value="1"/>
</dbReference>
<dbReference type="PROSITE" id="PS50850">
    <property type="entry name" value="MFS"/>
    <property type="match status" value="1"/>
</dbReference>
<feature type="transmembrane region" description="Helical" evidence="3">
    <location>
        <begin position="345"/>
        <end position="364"/>
    </location>
</feature>
<accession>A0A139A930</accession>
<feature type="transmembrane region" description="Helical" evidence="3">
    <location>
        <begin position="107"/>
        <end position="125"/>
    </location>
</feature>
<dbReference type="AlphaFoldDB" id="A0A139A930"/>
<protein>
    <submittedName>
        <fullName evidence="5">MFS general substrate transporter</fullName>
    </submittedName>
</protein>
<evidence type="ECO:0000256" key="1">
    <source>
        <dbReference type="ARBA" id="ARBA00004141"/>
    </source>
</evidence>
<comment type="subcellular location">
    <subcellularLocation>
        <location evidence="1">Membrane</location>
        <topology evidence="1">Multi-pass membrane protein</topology>
    </subcellularLocation>
</comment>
<evidence type="ECO:0000256" key="3">
    <source>
        <dbReference type="SAM" id="Phobius"/>
    </source>
</evidence>
<dbReference type="PANTHER" id="PTHR42910:SF1">
    <property type="entry name" value="MAJOR FACILITATOR SUPERFAMILY (MFS) PROFILE DOMAIN-CONTAINING PROTEIN"/>
    <property type="match status" value="1"/>
</dbReference>
<dbReference type="OrthoDB" id="2105912at2759"/>
<dbReference type="PANTHER" id="PTHR42910">
    <property type="entry name" value="TRANSPORTER SCO4007-RELATED"/>
    <property type="match status" value="1"/>
</dbReference>
<sequence>MPSALQQSFNGSPRAISRPSLRVLPPQLGLGVHTTPSSPARSITIPKGTTPIDPHAWTPASLKPDDDDRLAEESLKDPVLPTKAGPVPRSEPTSDPSTSTSHLSIPAWLLFVLAAALLSSSMNVVPPLLVEIGKEFDVGERESALAATATSSGFLAGISIIGPLGDVFDKKVHDYEENTPTSAVSRYQLIDLLLNQLPIIVVAAVAIASISNILLALVPSYPAFLVACFSVGLFCQGAINVPFAVDLAAPNRRGAVVGTLAAGANAGSLLGRVLAGHVAEKFGLRVVFLCMAVETALIAAGMGLLLPRKPKQQPKASKSGSAGTRAGGSLATLVHVLGNVVTDGALLRLCAMAFVQVTAFGTFWTTSTFLLTHPPFNFSPGEVGMLSLVGVAGIAATFCLGFISDVVPRGYLTITGTLIGLSVWTLLLAFGQTHVWAVFGGAFWLDVGSQMVTIVNRAACIKLYPAHISTVNTIYSLFFVAGLTTGNTLGPAMWVSYGWPGVCVVGLVCGVGVQAIFLSGIARRWVRAGQGYETIS</sequence>
<keyword evidence="3" id="KW-0812">Transmembrane</keyword>
<feature type="transmembrane region" description="Helical" evidence="3">
    <location>
        <begin position="189"/>
        <end position="215"/>
    </location>
</feature>
<keyword evidence="3" id="KW-1133">Transmembrane helix</keyword>
<dbReference type="InterPro" id="IPR011701">
    <property type="entry name" value="MFS"/>
</dbReference>
<dbReference type="Proteomes" id="UP000070544">
    <property type="component" value="Unassembled WGS sequence"/>
</dbReference>
<feature type="transmembrane region" description="Helical" evidence="3">
    <location>
        <begin position="497"/>
        <end position="518"/>
    </location>
</feature>
<feature type="transmembrane region" description="Helical" evidence="3">
    <location>
        <begin position="145"/>
        <end position="168"/>
    </location>
</feature>
<feature type="transmembrane region" description="Helical" evidence="3">
    <location>
        <begin position="436"/>
        <end position="456"/>
    </location>
</feature>
<dbReference type="InterPro" id="IPR020846">
    <property type="entry name" value="MFS_dom"/>
</dbReference>
<dbReference type="CDD" id="cd17324">
    <property type="entry name" value="MFS_NepI_like"/>
    <property type="match status" value="1"/>
</dbReference>
<dbReference type="InterPro" id="IPR036259">
    <property type="entry name" value="MFS_trans_sf"/>
</dbReference>
<reference evidence="5 6" key="1">
    <citation type="journal article" date="2015" name="Genome Biol. Evol.">
        <title>Phylogenomic analyses indicate that early fungi evolved digesting cell walls of algal ancestors of land plants.</title>
        <authorList>
            <person name="Chang Y."/>
            <person name="Wang S."/>
            <person name="Sekimoto S."/>
            <person name="Aerts A.L."/>
            <person name="Choi C."/>
            <person name="Clum A."/>
            <person name="LaButti K.M."/>
            <person name="Lindquist E.A."/>
            <person name="Yee Ngan C."/>
            <person name="Ohm R.A."/>
            <person name="Salamov A.A."/>
            <person name="Grigoriev I.V."/>
            <person name="Spatafora J.W."/>
            <person name="Berbee M.L."/>
        </authorList>
    </citation>
    <scope>NUCLEOTIDE SEQUENCE [LARGE SCALE GENOMIC DNA]</scope>
    <source>
        <strain evidence="5 6">JEL478</strain>
    </source>
</reference>
<evidence type="ECO:0000256" key="2">
    <source>
        <dbReference type="SAM" id="MobiDB-lite"/>
    </source>
</evidence>
<dbReference type="GO" id="GO:0022857">
    <property type="term" value="F:transmembrane transporter activity"/>
    <property type="evidence" value="ECO:0007669"/>
    <property type="project" value="InterPro"/>
</dbReference>
<feature type="transmembrane region" description="Helical" evidence="3">
    <location>
        <begin position="384"/>
        <end position="403"/>
    </location>
</feature>
<feature type="compositionally biased region" description="Basic and acidic residues" evidence="2">
    <location>
        <begin position="63"/>
        <end position="76"/>
    </location>
</feature>
<feature type="transmembrane region" description="Helical" evidence="3">
    <location>
        <begin position="410"/>
        <end position="430"/>
    </location>
</feature>
<gene>
    <name evidence="5" type="ORF">M427DRAFT_146712</name>
</gene>
<keyword evidence="3" id="KW-0472">Membrane</keyword>
<feature type="transmembrane region" description="Helical" evidence="3">
    <location>
        <begin position="221"/>
        <end position="243"/>
    </location>
</feature>
<feature type="compositionally biased region" description="Polar residues" evidence="2">
    <location>
        <begin position="1"/>
        <end position="11"/>
    </location>
</feature>
<proteinExistence type="predicted"/>
<evidence type="ECO:0000313" key="6">
    <source>
        <dbReference type="Proteomes" id="UP000070544"/>
    </source>
</evidence>
<dbReference type="GO" id="GO:0016020">
    <property type="term" value="C:membrane"/>
    <property type="evidence" value="ECO:0007669"/>
    <property type="project" value="UniProtKB-SubCell"/>
</dbReference>
<dbReference type="Pfam" id="PF07690">
    <property type="entry name" value="MFS_1"/>
    <property type="match status" value="1"/>
</dbReference>
<feature type="compositionally biased region" description="Low complexity" evidence="2">
    <location>
        <begin position="88"/>
        <end position="101"/>
    </location>
</feature>
<dbReference type="EMBL" id="KQ965780">
    <property type="protein sequence ID" value="KXS13322.1"/>
    <property type="molecule type" value="Genomic_DNA"/>
</dbReference>
<feature type="region of interest" description="Disordered" evidence="2">
    <location>
        <begin position="1"/>
        <end position="101"/>
    </location>
</feature>
<keyword evidence="6" id="KW-1185">Reference proteome</keyword>
<feature type="transmembrane region" description="Helical" evidence="3">
    <location>
        <begin position="463"/>
        <end position="485"/>
    </location>
</feature>
<organism evidence="5 6">
    <name type="scientific">Gonapodya prolifera (strain JEL478)</name>
    <name type="common">Monoblepharis prolifera</name>
    <dbReference type="NCBI Taxonomy" id="1344416"/>
    <lineage>
        <taxon>Eukaryota</taxon>
        <taxon>Fungi</taxon>
        <taxon>Fungi incertae sedis</taxon>
        <taxon>Chytridiomycota</taxon>
        <taxon>Chytridiomycota incertae sedis</taxon>
        <taxon>Monoblepharidomycetes</taxon>
        <taxon>Monoblepharidales</taxon>
        <taxon>Gonapodyaceae</taxon>
        <taxon>Gonapodya</taxon>
    </lineage>
</organism>
<feature type="domain" description="Major facilitator superfamily (MFS) profile" evidence="4">
    <location>
        <begin position="107"/>
        <end position="524"/>
    </location>
</feature>
<evidence type="ECO:0000259" key="4">
    <source>
        <dbReference type="PROSITE" id="PS50850"/>
    </source>
</evidence>
<evidence type="ECO:0000313" key="5">
    <source>
        <dbReference type="EMBL" id="KXS13322.1"/>
    </source>
</evidence>
<feature type="transmembrane region" description="Helical" evidence="3">
    <location>
        <begin position="286"/>
        <end position="306"/>
    </location>
</feature>
<dbReference type="SUPFAM" id="SSF103473">
    <property type="entry name" value="MFS general substrate transporter"/>
    <property type="match status" value="1"/>
</dbReference>